<name>A0AAF0BRX7_9ACTN</name>
<keyword evidence="3" id="KW-1185">Reference proteome</keyword>
<sequence>MLAALVAALLVALALPSAPSGALAPRQPLWGTGDPRQVQVSMLTRDGDDRYAIGSDAAGIRVLADGANGGSNSRAVVSREGSPSVVDGESCASWGDRRGDIIQLGAALRVTDEGGRVRAITVTQNIWVNPFTFNVHTWDTDRGGLPVQLVGQIDMRYRFFHDGFVAFPWSFCARAVGARVEFKIWSSSEPEPGWGDPEHSDGVDLPPEWVRAGRVGWYIGHLRAGDSVSLESATAWAYRRQQSMVPRRRTPRR</sequence>
<feature type="chain" id="PRO_5042048051" evidence="1">
    <location>
        <begin position="25"/>
        <end position="253"/>
    </location>
</feature>
<evidence type="ECO:0000313" key="3">
    <source>
        <dbReference type="Proteomes" id="UP001216390"/>
    </source>
</evidence>
<dbReference type="KEGG" id="ima:PO878_01470"/>
<reference evidence="2" key="1">
    <citation type="submission" date="2023-01" db="EMBL/GenBank/DDBJ databases">
        <title>The diversity of Class Acidimicrobiia in South China Sea sediment environments and the proposal of Iamia marina sp. nov., a novel species of the genus Iamia.</title>
        <authorList>
            <person name="He Y."/>
            <person name="Tian X."/>
        </authorList>
    </citation>
    <scope>NUCLEOTIDE SEQUENCE</scope>
    <source>
        <strain evidence="2">DSM 19957</strain>
    </source>
</reference>
<proteinExistence type="predicted"/>
<dbReference type="AlphaFoldDB" id="A0AAF0BRX7"/>
<feature type="signal peptide" evidence="1">
    <location>
        <begin position="1"/>
        <end position="24"/>
    </location>
</feature>
<dbReference type="EMBL" id="CP116942">
    <property type="protein sequence ID" value="WCO67386.1"/>
    <property type="molecule type" value="Genomic_DNA"/>
</dbReference>
<evidence type="ECO:0000256" key="1">
    <source>
        <dbReference type="SAM" id="SignalP"/>
    </source>
</evidence>
<organism evidence="2 3">
    <name type="scientific">Iamia majanohamensis</name>
    <dbReference type="NCBI Taxonomy" id="467976"/>
    <lineage>
        <taxon>Bacteria</taxon>
        <taxon>Bacillati</taxon>
        <taxon>Actinomycetota</taxon>
        <taxon>Acidimicrobiia</taxon>
        <taxon>Acidimicrobiales</taxon>
        <taxon>Iamiaceae</taxon>
        <taxon>Iamia</taxon>
    </lineage>
</organism>
<evidence type="ECO:0000313" key="2">
    <source>
        <dbReference type="EMBL" id="WCO67386.1"/>
    </source>
</evidence>
<dbReference type="RefSeq" id="WP_272736908.1">
    <property type="nucleotide sequence ID" value="NZ_CP116942.1"/>
</dbReference>
<protein>
    <submittedName>
        <fullName evidence="2">Uncharacterized protein</fullName>
    </submittedName>
</protein>
<keyword evidence="1" id="KW-0732">Signal</keyword>
<accession>A0AAF0BRX7</accession>
<gene>
    <name evidence="2" type="ORF">PO878_01470</name>
</gene>
<dbReference type="Proteomes" id="UP001216390">
    <property type="component" value="Chromosome"/>
</dbReference>